<dbReference type="CDD" id="cd13861">
    <property type="entry name" value="CuRO_1_CumA_like"/>
    <property type="match status" value="1"/>
</dbReference>
<evidence type="ECO:0000259" key="3">
    <source>
        <dbReference type="Pfam" id="PF07731"/>
    </source>
</evidence>
<accession>A0ABU0J3V8</accession>
<dbReference type="InterPro" id="IPR011707">
    <property type="entry name" value="Cu-oxidase-like_N"/>
</dbReference>
<evidence type="ECO:0000313" key="6">
    <source>
        <dbReference type="Proteomes" id="UP001242480"/>
    </source>
</evidence>
<dbReference type="RefSeq" id="WP_307270766.1">
    <property type="nucleotide sequence ID" value="NZ_JAUSVX010000002.1"/>
</dbReference>
<dbReference type="InterPro" id="IPR008972">
    <property type="entry name" value="Cupredoxin"/>
</dbReference>
<dbReference type="Pfam" id="PF07732">
    <property type="entry name" value="Cu-oxidase_3"/>
    <property type="match status" value="1"/>
</dbReference>
<feature type="domain" description="Plastocyanin-like" evidence="2">
    <location>
        <begin position="185"/>
        <end position="254"/>
    </location>
</feature>
<dbReference type="PROSITE" id="PS51318">
    <property type="entry name" value="TAT"/>
    <property type="match status" value="1"/>
</dbReference>
<dbReference type="InterPro" id="IPR045087">
    <property type="entry name" value="Cu-oxidase_fam"/>
</dbReference>
<dbReference type="Proteomes" id="UP001242480">
    <property type="component" value="Unassembled WGS sequence"/>
</dbReference>
<gene>
    <name evidence="5" type="ORF">QO011_001919</name>
</gene>
<proteinExistence type="predicted"/>
<dbReference type="Gene3D" id="2.60.40.420">
    <property type="entry name" value="Cupredoxins - blue copper proteins"/>
    <property type="match status" value="3"/>
</dbReference>
<comment type="caution">
    <text evidence="5">The sequence shown here is derived from an EMBL/GenBank/DDBJ whole genome shotgun (WGS) entry which is preliminary data.</text>
</comment>
<dbReference type="PANTHER" id="PTHR11709">
    <property type="entry name" value="MULTI-COPPER OXIDASE"/>
    <property type="match status" value="1"/>
</dbReference>
<dbReference type="Pfam" id="PF07731">
    <property type="entry name" value="Cu-oxidase_2"/>
    <property type="match status" value="1"/>
</dbReference>
<dbReference type="Pfam" id="PF00394">
    <property type="entry name" value="Cu-oxidase"/>
    <property type="match status" value="1"/>
</dbReference>
<evidence type="ECO:0000256" key="1">
    <source>
        <dbReference type="SAM" id="SignalP"/>
    </source>
</evidence>
<dbReference type="EMBL" id="JAUSVX010000002">
    <property type="protein sequence ID" value="MDQ0468919.1"/>
    <property type="molecule type" value="Genomic_DNA"/>
</dbReference>
<organism evidence="5 6">
    <name type="scientific">Labrys wisconsinensis</name>
    <dbReference type="NCBI Taxonomy" id="425677"/>
    <lineage>
        <taxon>Bacteria</taxon>
        <taxon>Pseudomonadati</taxon>
        <taxon>Pseudomonadota</taxon>
        <taxon>Alphaproteobacteria</taxon>
        <taxon>Hyphomicrobiales</taxon>
        <taxon>Xanthobacteraceae</taxon>
        <taxon>Labrys</taxon>
    </lineage>
</organism>
<keyword evidence="6" id="KW-1185">Reference proteome</keyword>
<evidence type="ECO:0000259" key="4">
    <source>
        <dbReference type="Pfam" id="PF07732"/>
    </source>
</evidence>
<name>A0ABU0J3V8_9HYPH</name>
<feature type="chain" id="PRO_5045881476" evidence="1">
    <location>
        <begin position="32"/>
        <end position="416"/>
    </location>
</feature>
<keyword evidence="1" id="KW-0732">Signal</keyword>
<dbReference type="InterPro" id="IPR011706">
    <property type="entry name" value="Cu-oxidase_C"/>
</dbReference>
<dbReference type="InterPro" id="IPR001117">
    <property type="entry name" value="Cu-oxidase_2nd"/>
</dbReference>
<evidence type="ECO:0000259" key="2">
    <source>
        <dbReference type="Pfam" id="PF00394"/>
    </source>
</evidence>
<feature type="signal peptide" evidence="1">
    <location>
        <begin position="1"/>
        <end position="31"/>
    </location>
</feature>
<sequence>MPRDRSAPVLSRRTVLGIAALAALPRGPAAAAGPDPLVLTAAPADLRLDGPERPPIAASAYNGVVPGPPIRVRRGGEVFARLVNHLDRPTALHWHGVRLVNAMDGAPPLTQAPVAPGGSFDYRFTVPDAGTFLYHAAGASDRDSGLYGVLVVEETEPPPIDRDMVLVLDRWRPDGRPPMATVNSERDTEIALRRNERLRLRLVNAASDSVAALAFAGIGPLVVALDGQPVNAPFAPDRLRLDLAPGGRADVLIDGTAGDLAGMALIEGSNVVEIVRFVPAPGKPARAEALPPPAPLPRALPARIDLAAARRAELKLDAPAGPDGAPLLAVKRGTPVTLALVNDTDAVNAVHVHGHTSRLLHPLDDGWEPYWLDTVLVPAGETVHIAFIADNPGRWLVECRAIGRSGAAGSTWFEVT</sequence>
<evidence type="ECO:0000313" key="5">
    <source>
        <dbReference type="EMBL" id="MDQ0468919.1"/>
    </source>
</evidence>
<feature type="domain" description="Plastocyanin-like" evidence="4">
    <location>
        <begin position="59"/>
        <end position="155"/>
    </location>
</feature>
<protein>
    <submittedName>
        <fullName evidence="5">FtsP/CotA-like multicopper oxidase with cupredoxin domain</fullName>
    </submittedName>
</protein>
<feature type="domain" description="Plastocyanin-like" evidence="3">
    <location>
        <begin position="320"/>
        <end position="400"/>
    </location>
</feature>
<dbReference type="InterPro" id="IPR006311">
    <property type="entry name" value="TAT_signal"/>
</dbReference>
<reference evidence="5 6" key="1">
    <citation type="submission" date="2023-07" db="EMBL/GenBank/DDBJ databases">
        <title>Genomic Encyclopedia of Type Strains, Phase IV (KMG-IV): sequencing the most valuable type-strain genomes for metagenomic binning, comparative biology and taxonomic classification.</title>
        <authorList>
            <person name="Goeker M."/>
        </authorList>
    </citation>
    <scope>NUCLEOTIDE SEQUENCE [LARGE SCALE GENOMIC DNA]</scope>
    <source>
        <strain evidence="5 6">DSM 19619</strain>
    </source>
</reference>
<dbReference type="SUPFAM" id="SSF49503">
    <property type="entry name" value="Cupredoxins"/>
    <property type="match status" value="3"/>
</dbReference>